<organism evidence="4 5">
    <name type="scientific">Marinomonas primoryensis</name>
    <dbReference type="NCBI Taxonomy" id="178399"/>
    <lineage>
        <taxon>Bacteria</taxon>
        <taxon>Pseudomonadati</taxon>
        <taxon>Pseudomonadota</taxon>
        <taxon>Gammaproteobacteria</taxon>
        <taxon>Oceanospirillales</taxon>
        <taxon>Oceanospirillaceae</taxon>
        <taxon>Marinomonas</taxon>
    </lineage>
</organism>
<dbReference type="Pfam" id="PF13778">
    <property type="entry name" value="DUF4174"/>
    <property type="match status" value="1"/>
</dbReference>
<gene>
    <name evidence="4" type="ORF">ABKW32_10505</name>
</gene>
<keyword evidence="5" id="KW-1185">Reference proteome</keyword>
<evidence type="ECO:0000256" key="2">
    <source>
        <dbReference type="SAM" id="SignalP"/>
    </source>
</evidence>
<reference evidence="4 5" key="1">
    <citation type="submission" date="2024-05" db="EMBL/GenBank/DDBJ databases">
        <authorList>
            <person name="Busch G.E."/>
            <person name="Sharma I."/>
        </authorList>
    </citation>
    <scope>NUCLEOTIDE SEQUENCE [LARGE SCALE GENOMIC DNA]</scope>
    <source>
        <strain evidence="4 5">23GB23</strain>
    </source>
</reference>
<evidence type="ECO:0000313" key="4">
    <source>
        <dbReference type="EMBL" id="MEP7729877.1"/>
    </source>
</evidence>
<accession>A0ABV0L376</accession>
<dbReference type="Proteomes" id="UP001471651">
    <property type="component" value="Unassembled WGS sequence"/>
</dbReference>
<feature type="chain" id="PRO_5046788661" evidence="2">
    <location>
        <begin position="19"/>
        <end position="138"/>
    </location>
</feature>
<keyword evidence="1 2" id="KW-0732">Signal</keyword>
<evidence type="ECO:0000259" key="3">
    <source>
        <dbReference type="Pfam" id="PF13778"/>
    </source>
</evidence>
<evidence type="ECO:0000313" key="5">
    <source>
        <dbReference type="Proteomes" id="UP001471651"/>
    </source>
</evidence>
<comment type="caution">
    <text evidence="4">The sequence shown here is derived from an EMBL/GenBank/DDBJ whole genome shotgun (WGS) entry which is preliminary data.</text>
</comment>
<dbReference type="EMBL" id="JBDYKN010000008">
    <property type="protein sequence ID" value="MEP7729877.1"/>
    <property type="molecule type" value="Genomic_DNA"/>
</dbReference>
<dbReference type="InterPro" id="IPR025232">
    <property type="entry name" value="DUF4174"/>
</dbReference>
<feature type="domain" description="DUF4174" evidence="3">
    <location>
        <begin position="27"/>
        <end position="135"/>
    </location>
</feature>
<proteinExistence type="predicted"/>
<evidence type="ECO:0000256" key="1">
    <source>
        <dbReference type="ARBA" id="ARBA00022729"/>
    </source>
</evidence>
<name>A0ABV0L376_9GAMM</name>
<sequence length="138" mass="15960">MLYQAILFSLLWSLSVQASGLPTLSDLSRFRWENRLVLIDNDKNHTETLTWLVQKNAEVNGRDILWFILHQDSVATNYSGKITSDFASQVRQIYRIGQSQMLLIGKDGGVKSRLDQVDLQAIFTEIDAMPMRRREMRD</sequence>
<feature type="signal peptide" evidence="2">
    <location>
        <begin position="1"/>
        <end position="18"/>
    </location>
</feature>
<protein>
    <submittedName>
        <fullName evidence="4">DUF4174 domain-containing protein</fullName>
    </submittedName>
</protein>